<evidence type="ECO:0000256" key="1">
    <source>
        <dbReference type="SAM" id="MobiDB-lite"/>
    </source>
</evidence>
<sequence>MGNEPFYMGVQTGKQTKVDHAQQPFREASSKIRLGYPLCRKTLYSEPSILAAGKTAGEEYRAGHRPAAAACRSGCSPAAAGRSPLGPPRPAVPLPVRRLRRPF</sequence>
<feature type="region of interest" description="Disordered" evidence="1">
    <location>
        <begin position="74"/>
        <end position="103"/>
    </location>
</feature>
<gene>
    <name evidence="2" type="ordered locus">KNP414_05886</name>
</gene>
<evidence type="ECO:0000313" key="3">
    <source>
        <dbReference type="Proteomes" id="UP000006620"/>
    </source>
</evidence>
<dbReference type="KEGG" id="pms:KNP414_05886"/>
<dbReference type="EMBL" id="CP002869">
    <property type="protein sequence ID" value="AEI44410.1"/>
    <property type="molecule type" value="Genomic_DNA"/>
</dbReference>
<reference evidence="2 3" key="2">
    <citation type="journal article" date="2013" name="Genome Announc.">
        <title>Genome Sequence of Growth-Improving Paenibacillus mucilaginosus Strain KNP414.</title>
        <authorList>
            <person name="Lu J.J."/>
            <person name="Wang J.F."/>
            <person name="Hu X.F."/>
        </authorList>
    </citation>
    <scope>NUCLEOTIDE SEQUENCE [LARGE SCALE GENOMIC DNA]</scope>
    <source>
        <strain evidence="2 3">KNP414</strain>
    </source>
</reference>
<dbReference type="AlphaFoldDB" id="F8F9T1"/>
<dbReference type="Proteomes" id="UP000006620">
    <property type="component" value="Chromosome"/>
</dbReference>
<feature type="region of interest" description="Disordered" evidence="1">
    <location>
        <begin position="1"/>
        <end position="24"/>
    </location>
</feature>
<organism evidence="2 3">
    <name type="scientific">Paenibacillus mucilaginosus (strain KNP414)</name>
    <dbReference type="NCBI Taxonomy" id="1036673"/>
    <lineage>
        <taxon>Bacteria</taxon>
        <taxon>Bacillati</taxon>
        <taxon>Bacillota</taxon>
        <taxon>Bacilli</taxon>
        <taxon>Bacillales</taxon>
        <taxon>Paenibacillaceae</taxon>
        <taxon>Paenibacillus</taxon>
    </lineage>
</organism>
<proteinExistence type="predicted"/>
<accession>F8F9T1</accession>
<evidence type="ECO:0000313" key="2">
    <source>
        <dbReference type="EMBL" id="AEI44410.1"/>
    </source>
</evidence>
<dbReference type="HOGENOM" id="CLU_2260959_0_0_9"/>
<dbReference type="PATRIC" id="fig|1036673.3.peg.5476"/>
<protein>
    <submittedName>
        <fullName evidence="2">Uncharacterized protein</fullName>
    </submittedName>
</protein>
<name>F8F9T1_PAEMK</name>
<reference evidence="3" key="1">
    <citation type="submission" date="2011-06" db="EMBL/GenBank/DDBJ databases">
        <title>Complete genome sequence of Paenibacillus mucilaginosus KNP414.</title>
        <authorList>
            <person name="Wang J."/>
            <person name="Hu S."/>
            <person name="Hu X."/>
            <person name="Zhang B."/>
            <person name="Dong D."/>
            <person name="Zhang S."/>
            <person name="Zhao K."/>
            <person name="Wu D."/>
        </authorList>
    </citation>
    <scope>NUCLEOTIDE SEQUENCE [LARGE SCALE GENOMIC DNA]</scope>
    <source>
        <strain evidence="3">KNP414</strain>
    </source>
</reference>